<dbReference type="PANTHER" id="PTHR42789">
    <property type="entry name" value="D-ISOMER SPECIFIC 2-HYDROXYACID DEHYDROGENASE FAMILY PROTEIN (AFU_ORTHOLOGUE AFUA_6G10090)"/>
    <property type="match status" value="1"/>
</dbReference>
<feature type="domain" description="D-isomer specific 2-hydroxyacid dehydrogenase NAD-binding" evidence="6">
    <location>
        <begin position="111"/>
        <end position="282"/>
    </location>
</feature>
<evidence type="ECO:0000259" key="6">
    <source>
        <dbReference type="Pfam" id="PF02826"/>
    </source>
</evidence>
<dbReference type="Pfam" id="PF00389">
    <property type="entry name" value="2-Hacid_dh"/>
    <property type="match status" value="1"/>
</dbReference>
<dbReference type="Pfam" id="PF02826">
    <property type="entry name" value="2-Hacid_dh_C"/>
    <property type="match status" value="1"/>
</dbReference>
<evidence type="ECO:0000256" key="1">
    <source>
        <dbReference type="ARBA" id="ARBA00005854"/>
    </source>
</evidence>
<comment type="caution">
    <text evidence="7">The sequence shown here is derived from an EMBL/GenBank/DDBJ whole genome shotgun (WGS) entry which is preliminary data.</text>
</comment>
<dbReference type="SUPFAM" id="SSF51735">
    <property type="entry name" value="NAD(P)-binding Rossmann-fold domains"/>
    <property type="match status" value="1"/>
</dbReference>
<evidence type="ECO:0000256" key="4">
    <source>
        <dbReference type="RuleBase" id="RU003719"/>
    </source>
</evidence>
<dbReference type="PROSITE" id="PS00671">
    <property type="entry name" value="D_2_HYDROXYACID_DH_3"/>
    <property type="match status" value="1"/>
</dbReference>
<evidence type="ECO:0000256" key="2">
    <source>
        <dbReference type="ARBA" id="ARBA00023002"/>
    </source>
</evidence>
<reference evidence="8" key="1">
    <citation type="journal article" date="2019" name="Int. J. Syst. Evol. Microbiol.">
        <title>The Global Catalogue of Microorganisms (GCM) 10K type strain sequencing project: providing services to taxonomists for standard genome sequencing and annotation.</title>
        <authorList>
            <consortium name="The Broad Institute Genomics Platform"/>
            <consortium name="The Broad Institute Genome Sequencing Center for Infectious Disease"/>
            <person name="Wu L."/>
            <person name="Ma J."/>
        </authorList>
    </citation>
    <scope>NUCLEOTIDE SEQUENCE [LARGE SCALE GENOMIC DNA]</scope>
    <source>
        <strain evidence="8">CGMCC 1.15475</strain>
    </source>
</reference>
<dbReference type="Gene3D" id="3.40.50.720">
    <property type="entry name" value="NAD(P)-binding Rossmann-like Domain"/>
    <property type="match status" value="2"/>
</dbReference>
<gene>
    <name evidence="7" type="ORF">ACFSDB_07785</name>
</gene>
<keyword evidence="8" id="KW-1185">Reference proteome</keyword>
<dbReference type="EMBL" id="JBHUFW010000005">
    <property type="protein sequence ID" value="MFD1862828.1"/>
    <property type="molecule type" value="Genomic_DNA"/>
</dbReference>
<sequence>MNIVLMLKEAFYEADPHLIAKLKEFGKVSVLHTDQGIEKEQLKAEVANADIIVVNIVKLDREVLDAAPNLKLIVKYGAGVDNIDISYAHEKGIRVTSAPGLNAPAVADHAFALMLAAARNIPARDNDLKAGRWTTAMGVEVSNKTLGIIGFGAIGKELAKRATGFSMRTLVFGHHKDHAAAQQLQAQFVEQEQLFKEADFIIVATSLTPENRHMINKETLGMMKPSAFLINTARGGLVNEEDLMAALDQGKIQGAALDVFESEPPVNRLPTMESVVATPHIAGATFDAVERISDLSVLNIERLLAGKELEHEIKPVTK</sequence>
<feature type="domain" description="D-isomer specific 2-hydroxyacid dehydrogenase catalytic" evidence="5">
    <location>
        <begin position="15"/>
        <end position="313"/>
    </location>
</feature>
<organism evidence="7 8">
    <name type="scientific">Planococcus chinensis</name>
    <dbReference type="NCBI Taxonomy" id="272917"/>
    <lineage>
        <taxon>Bacteria</taxon>
        <taxon>Bacillati</taxon>
        <taxon>Bacillota</taxon>
        <taxon>Bacilli</taxon>
        <taxon>Bacillales</taxon>
        <taxon>Caryophanaceae</taxon>
        <taxon>Planococcus</taxon>
    </lineage>
</organism>
<keyword evidence="2 4" id="KW-0560">Oxidoreductase</keyword>
<keyword evidence="3" id="KW-0520">NAD</keyword>
<evidence type="ECO:0000313" key="7">
    <source>
        <dbReference type="EMBL" id="MFD1862828.1"/>
    </source>
</evidence>
<proteinExistence type="inferred from homology"/>
<evidence type="ECO:0000259" key="5">
    <source>
        <dbReference type="Pfam" id="PF00389"/>
    </source>
</evidence>
<dbReference type="CDD" id="cd12172">
    <property type="entry name" value="PGDH_like_2"/>
    <property type="match status" value="1"/>
</dbReference>
<dbReference type="SUPFAM" id="SSF52283">
    <property type="entry name" value="Formate/glycerate dehydrogenase catalytic domain-like"/>
    <property type="match status" value="1"/>
</dbReference>
<accession>A0ABW4QH51</accession>
<comment type="similarity">
    <text evidence="1 4">Belongs to the D-isomer specific 2-hydroxyacid dehydrogenase family.</text>
</comment>
<dbReference type="RefSeq" id="WP_204891741.1">
    <property type="nucleotide sequence ID" value="NZ_JBHUFW010000005.1"/>
</dbReference>
<dbReference type="Proteomes" id="UP001597273">
    <property type="component" value="Unassembled WGS sequence"/>
</dbReference>
<protein>
    <submittedName>
        <fullName evidence="7">Phosphoglycerate dehydrogenase</fullName>
    </submittedName>
</protein>
<dbReference type="InterPro" id="IPR029753">
    <property type="entry name" value="D-isomer_DH_CS"/>
</dbReference>
<dbReference type="InterPro" id="IPR050857">
    <property type="entry name" value="D-2-hydroxyacid_DH"/>
</dbReference>
<dbReference type="InterPro" id="IPR036291">
    <property type="entry name" value="NAD(P)-bd_dom_sf"/>
</dbReference>
<evidence type="ECO:0000313" key="8">
    <source>
        <dbReference type="Proteomes" id="UP001597273"/>
    </source>
</evidence>
<dbReference type="InterPro" id="IPR006140">
    <property type="entry name" value="D-isomer_DH_NAD-bd"/>
</dbReference>
<dbReference type="InterPro" id="IPR006139">
    <property type="entry name" value="D-isomer_2_OHA_DH_cat_dom"/>
</dbReference>
<name>A0ABW4QH51_9BACL</name>
<dbReference type="PANTHER" id="PTHR42789:SF1">
    <property type="entry name" value="D-ISOMER SPECIFIC 2-HYDROXYACID DEHYDROGENASE FAMILY PROTEIN (AFU_ORTHOLOGUE AFUA_6G10090)"/>
    <property type="match status" value="1"/>
</dbReference>
<evidence type="ECO:0000256" key="3">
    <source>
        <dbReference type="ARBA" id="ARBA00023027"/>
    </source>
</evidence>